<evidence type="ECO:0000313" key="20">
    <source>
        <dbReference type="Proteomes" id="UP001472866"/>
    </source>
</evidence>
<comment type="subunit">
    <text evidence="15">Component of the 7-subunit TFIIH core complex composed of XPB, XPD, TFB1/GTF2H1, GTF2H2/P44, TFB4/GTF2H3, TFB2/GTF2H4 and TFB5/GTF2H5, which is active in NER. The core complex associates with the 3-subunit CDK-activating kinase (CAK) module composed of CYCH1/cyclin H1, CDKD and MAT1/At4g30820 to form the 10-subunit holoenzyme (holo-TFIIH) active in transcription.</text>
</comment>
<dbReference type="InterPro" id="IPR001650">
    <property type="entry name" value="Helicase_C-like"/>
</dbReference>
<dbReference type="Gene3D" id="3.40.50.300">
    <property type="entry name" value="P-loop containing nucleotide triphosphate hydrolases"/>
    <property type="match status" value="2"/>
</dbReference>
<evidence type="ECO:0000256" key="15">
    <source>
        <dbReference type="ARBA" id="ARBA00065951"/>
    </source>
</evidence>
<evidence type="ECO:0000256" key="8">
    <source>
        <dbReference type="ARBA" id="ARBA00023125"/>
    </source>
</evidence>
<dbReference type="InterPro" id="IPR006935">
    <property type="entry name" value="Helicase/UvrB_N"/>
</dbReference>
<evidence type="ECO:0000256" key="12">
    <source>
        <dbReference type="ARBA" id="ARBA00034617"/>
    </source>
</evidence>
<dbReference type="SMART" id="SM00487">
    <property type="entry name" value="DEXDc"/>
    <property type="match status" value="1"/>
</dbReference>
<feature type="domain" description="Helicase C-terminal" evidence="18">
    <location>
        <begin position="556"/>
        <end position="724"/>
    </location>
</feature>
<dbReference type="CDD" id="cd18789">
    <property type="entry name" value="SF2_C_XPB"/>
    <property type="match status" value="1"/>
</dbReference>
<keyword evidence="6 19" id="KW-0347">Helicase</keyword>
<dbReference type="InterPro" id="IPR001161">
    <property type="entry name" value="XPB/Ssl2"/>
</dbReference>
<sequence length="828" mass="92966">MGSPAGGPEAVEGRAVKRLKVTFKRPQARVGTDAKSEEQPVESTAFDALAEEASRNFEIMDDADVGIVKEDTFTFLDLKLKPDHRNRPVWVTPDRRVFLESFSPLYRQAYDFLIAIAEPVSRPQCIHEYMLTAHSLYAAVSIGLNAETIVKVLDRLSKVSVSKELVQFVKQTTQNCGKLKLVIQDNRFLLESPFPGVLREIVEDEVIARAVKDKERLARILGSGEVGTRQAQGDTGFIVRKDVGSGSVAAEITAIDLGGDDVAAGEAEEDAGGVTHAIEILPSMIEHVKQRCLPGSGSLNYPILEEYDFQNDKMNPDLVMELKPTAKLRSYQQKSLSKMFSNGRARSGVIVLPCGAGKSLTGVAAASRVKKSVLCLCLNSVSVDQWRHQFLLWTNLQEHQVSKFTAENKQMFSSDAGVLVTTYSMLTHEGRRSEEASRILREMQSKEWGLMLLDEVHVVPAETFRKVIAIVKSHCKLGLTATLVREDNLIDHLNFLIGPKLYEANWLDLVSQGYLANVQCAEVWCEMTKEFFAEYLKKENRRRRELLYVMNPIKFMTCQFLIEYHEQHRRDKVIVFSDNIFALREYALKLRRPFIYGATTHNERTRILHHFKHSNEVNTIFISRVGDNSIDIPEANVIIQIASHAGARRQEAQRLGRILRPKQSMVAGSGKGEFNAFFYSLVSKDTQEMYYSTKRQQFLIDQGYSFKVITGLLDSMDAAEKSQLCYSKRDDQINLLTKILVAGEAEQGDEVLTTDKEQAVQQEAPTVARRNVSSLAGLSGARGLSYLEYSTGASSSATAAGAAARKPKKGNPNRERHFLFKYRKRFQK</sequence>
<keyword evidence="11" id="KW-0539">Nucleus</keyword>
<dbReference type="Proteomes" id="UP001472866">
    <property type="component" value="Chromosome 17"/>
</dbReference>
<dbReference type="Pfam" id="PF16203">
    <property type="entry name" value="ERCC3_RAD25_C"/>
    <property type="match status" value="1"/>
</dbReference>
<gene>
    <name evidence="19" type="ORF">HKI87_17g85200</name>
</gene>
<evidence type="ECO:0000256" key="1">
    <source>
        <dbReference type="ARBA" id="ARBA00004123"/>
    </source>
</evidence>
<dbReference type="PANTHER" id="PTHR11274">
    <property type="entry name" value="RAD25/XP-B DNA REPAIR HELICASE"/>
    <property type="match status" value="1"/>
</dbReference>
<dbReference type="SUPFAM" id="SSF52540">
    <property type="entry name" value="P-loop containing nucleoside triphosphate hydrolases"/>
    <property type="match status" value="2"/>
</dbReference>
<dbReference type="GO" id="GO:0000112">
    <property type="term" value="C:nucleotide-excision repair factor 3 complex"/>
    <property type="evidence" value="ECO:0007669"/>
    <property type="project" value="TreeGrafter"/>
</dbReference>
<dbReference type="PROSITE" id="PS51194">
    <property type="entry name" value="HELICASE_CTER"/>
    <property type="match status" value="1"/>
</dbReference>
<comment type="similarity">
    <text evidence="2">Belongs to the helicase family. RAD25/XPB subfamily.</text>
</comment>
<dbReference type="GO" id="GO:0006289">
    <property type="term" value="P:nucleotide-excision repair"/>
    <property type="evidence" value="ECO:0007669"/>
    <property type="project" value="InterPro"/>
</dbReference>
<comment type="catalytic activity">
    <reaction evidence="14">
        <text>ATP + H2O = ADP + phosphate + H(+)</text>
        <dbReference type="Rhea" id="RHEA:13065"/>
        <dbReference type="ChEBI" id="CHEBI:15377"/>
        <dbReference type="ChEBI" id="CHEBI:15378"/>
        <dbReference type="ChEBI" id="CHEBI:30616"/>
        <dbReference type="ChEBI" id="CHEBI:43474"/>
        <dbReference type="ChEBI" id="CHEBI:456216"/>
        <dbReference type="EC" id="5.6.2.4"/>
    </reaction>
</comment>
<evidence type="ECO:0000256" key="10">
    <source>
        <dbReference type="ARBA" id="ARBA00023235"/>
    </source>
</evidence>
<dbReference type="Pfam" id="PF04851">
    <property type="entry name" value="ResIII"/>
    <property type="match status" value="1"/>
</dbReference>
<dbReference type="GO" id="GO:0003677">
    <property type="term" value="F:DNA binding"/>
    <property type="evidence" value="ECO:0007669"/>
    <property type="project" value="UniProtKB-KW"/>
</dbReference>
<dbReference type="GO" id="GO:0016787">
    <property type="term" value="F:hydrolase activity"/>
    <property type="evidence" value="ECO:0007669"/>
    <property type="project" value="UniProtKB-KW"/>
</dbReference>
<evidence type="ECO:0000256" key="3">
    <source>
        <dbReference type="ARBA" id="ARBA00022741"/>
    </source>
</evidence>
<dbReference type="InterPro" id="IPR032438">
    <property type="entry name" value="ERCC3_RAD25_C"/>
</dbReference>
<evidence type="ECO:0000256" key="13">
    <source>
        <dbReference type="ARBA" id="ARBA00034808"/>
    </source>
</evidence>
<comment type="subcellular location">
    <subcellularLocation>
        <location evidence="1">Nucleus</location>
    </subcellularLocation>
</comment>
<dbReference type="EMBL" id="CP151517">
    <property type="protein sequence ID" value="WZN66948.1"/>
    <property type="molecule type" value="Genomic_DNA"/>
</dbReference>
<keyword evidence="4" id="KW-0227">DNA damage</keyword>
<evidence type="ECO:0000313" key="19">
    <source>
        <dbReference type="EMBL" id="WZN66948.1"/>
    </source>
</evidence>
<dbReference type="NCBIfam" id="TIGR00603">
    <property type="entry name" value="rad25"/>
    <property type="match status" value="1"/>
</dbReference>
<evidence type="ECO:0000256" key="16">
    <source>
        <dbReference type="SAM" id="MobiDB-lite"/>
    </source>
</evidence>
<feature type="domain" description="Helicase ATP-binding" evidence="17">
    <location>
        <begin position="339"/>
        <end position="501"/>
    </location>
</feature>
<dbReference type="EC" id="5.6.2.4" evidence="13"/>
<keyword evidence="5" id="KW-0378">Hydrolase</keyword>
<dbReference type="FunFam" id="3.40.50.300:FF:000077">
    <property type="entry name" value="Probable DNA repair helicase RAD25"/>
    <property type="match status" value="1"/>
</dbReference>
<dbReference type="Pfam" id="PF13625">
    <property type="entry name" value="Helicase_C_3"/>
    <property type="match status" value="1"/>
</dbReference>
<evidence type="ECO:0000256" key="14">
    <source>
        <dbReference type="ARBA" id="ARBA00048988"/>
    </source>
</evidence>
<dbReference type="FunFam" id="3.40.50.300:FF:000117">
    <property type="entry name" value="Putative DNA repair helicase rad25"/>
    <property type="match status" value="1"/>
</dbReference>
<keyword evidence="9" id="KW-0234">DNA repair</keyword>
<dbReference type="AlphaFoldDB" id="A0AAX4PLP4"/>
<dbReference type="PANTHER" id="PTHR11274:SF0">
    <property type="entry name" value="GENERAL TRANSCRIPTION AND DNA REPAIR FACTOR IIH HELICASE SUBUNIT XPB"/>
    <property type="match status" value="1"/>
</dbReference>
<dbReference type="GO" id="GO:0006367">
    <property type="term" value="P:transcription initiation at RNA polymerase II promoter"/>
    <property type="evidence" value="ECO:0007669"/>
    <property type="project" value="InterPro"/>
</dbReference>
<dbReference type="GO" id="GO:0043138">
    <property type="term" value="F:3'-5' DNA helicase activity"/>
    <property type="evidence" value="ECO:0007669"/>
    <property type="project" value="UniProtKB-EC"/>
</dbReference>
<proteinExistence type="inferred from homology"/>
<evidence type="ECO:0000256" key="7">
    <source>
        <dbReference type="ARBA" id="ARBA00022840"/>
    </source>
</evidence>
<accession>A0AAX4PLP4</accession>
<keyword evidence="7" id="KW-0067">ATP-binding</keyword>
<evidence type="ECO:0000256" key="5">
    <source>
        <dbReference type="ARBA" id="ARBA00022801"/>
    </source>
</evidence>
<feature type="region of interest" description="Disordered" evidence="16">
    <location>
        <begin position="796"/>
        <end position="817"/>
    </location>
</feature>
<keyword evidence="20" id="KW-1185">Reference proteome</keyword>
<protein>
    <recommendedName>
        <fullName evidence="13">DNA 3'-5' helicase</fullName>
        <ecNumber evidence="13">5.6.2.4</ecNumber>
    </recommendedName>
</protein>
<evidence type="ECO:0000256" key="11">
    <source>
        <dbReference type="ARBA" id="ARBA00023242"/>
    </source>
</evidence>
<dbReference type="PROSITE" id="PS51192">
    <property type="entry name" value="HELICASE_ATP_BIND_1"/>
    <property type="match status" value="1"/>
</dbReference>
<dbReference type="GO" id="GO:0097550">
    <property type="term" value="C:transcription preinitiation complex"/>
    <property type="evidence" value="ECO:0007669"/>
    <property type="project" value="TreeGrafter"/>
</dbReference>
<organism evidence="19 20">
    <name type="scientific">Chloropicon roscoffensis</name>
    <dbReference type="NCBI Taxonomy" id="1461544"/>
    <lineage>
        <taxon>Eukaryota</taxon>
        <taxon>Viridiplantae</taxon>
        <taxon>Chlorophyta</taxon>
        <taxon>Chloropicophyceae</taxon>
        <taxon>Chloropicales</taxon>
        <taxon>Chloropicaceae</taxon>
        <taxon>Chloropicon</taxon>
    </lineage>
</organism>
<dbReference type="InterPro" id="IPR014001">
    <property type="entry name" value="Helicase_ATP-bd"/>
</dbReference>
<evidence type="ECO:0000256" key="2">
    <source>
        <dbReference type="ARBA" id="ARBA00006637"/>
    </source>
</evidence>
<keyword evidence="10" id="KW-0413">Isomerase</keyword>
<dbReference type="GO" id="GO:0005524">
    <property type="term" value="F:ATP binding"/>
    <property type="evidence" value="ECO:0007669"/>
    <property type="project" value="UniProtKB-KW"/>
</dbReference>
<evidence type="ECO:0000259" key="18">
    <source>
        <dbReference type="PROSITE" id="PS51194"/>
    </source>
</evidence>
<name>A0AAX4PLP4_9CHLO</name>
<keyword evidence="8" id="KW-0238">DNA-binding</keyword>
<dbReference type="InterPro" id="IPR032830">
    <property type="entry name" value="XPB/Ssl2_N"/>
</dbReference>
<evidence type="ECO:0000256" key="4">
    <source>
        <dbReference type="ARBA" id="ARBA00022763"/>
    </source>
</evidence>
<reference evidence="19 20" key="1">
    <citation type="submission" date="2024-03" db="EMBL/GenBank/DDBJ databases">
        <title>Complete genome sequence of the green alga Chloropicon roscoffensis RCC1871.</title>
        <authorList>
            <person name="Lemieux C."/>
            <person name="Pombert J.-F."/>
            <person name="Otis C."/>
            <person name="Turmel M."/>
        </authorList>
    </citation>
    <scope>NUCLEOTIDE SEQUENCE [LARGE SCALE GENOMIC DNA]</scope>
    <source>
        <strain evidence="19 20">RCC1871</strain>
    </source>
</reference>
<dbReference type="CDD" id="cd18029">
    <property type="entry name" value="DEXHc_XPB"/>
    <property type="match status" value="1"/>
</dbReference>
<dbReference type="GO" id="GO:0005675">
    <property type="term" value="C:transcription factor TFIIH holo complex"/>
    <property type="evidence" value="ECO:0007669"/>
    <property type="project" value="TreeGrafter"/>
</dbReference>
<dbReference type="PRINTS" id="PR00851">
    <property type="entry name" value="XRODRMPGMNTB"/>
</dbReference>
<dbReference type="InterPro" id="IPR027417">
    <property type="entry name" value="P-loop_NTPase"/>
</dbReference>
<dbReference type="SMART" id="SM00490">
    <property type="entry name" value="HELICc"/>
    <property type="match status" value="1"/>
</dbReference>
<comment type="catalytic activity">
    <reaction evidence="12">
        <text>Couples ATP hydrolysis with the unwinding of duplex DNA by translocating in the 3'-5' direction.</text>
        <dbReference type="EC" id="5.6.2.4"/>
    </reaction>
</comment>
<keyword evidence="3" id="KW-0547">Nucleotide-binding</keyword>
<evidence type="ECO:0000259" key="17">
    <source>
        <dbReference type="PROSITE" id="PS51192"/>
    </source>
</evidence>
<dbReference type="InterPro" id="IPR050615">
    <property type="entry name" value="ATP-dep_DNA_Helicase"/>
</dbReference>
<evidence type="ECO:0000256" key="9">
    <source>
        <dbReference type="ARBA" id="ARBA00023204"/>
    </source>
</evidence>
<evidence type="ECO:0000256" key="6">
    <source>
        <dbReference type="ARBA" id="ARBA00022806"/>
    </source>
</evidence>